<keyword evidence="13 14" id="KW-0472">Membrane</keyword>
<dbReference type="PANTHER" id="PTHR45528">
    <property type="entry name" value="SENSOR HISTIDINE KINASE CPXA"/>
    <property type="match status" value="1"/>
</dbReference>
<dbReference type="CDD" id="cd00082">
    <property type="entry name" value="HisKA"/>
    <property type="match status" value="1"/>
</dbReference>
<keyword evidence="8" id="KW-0547">Nucleotide-binding</keyword>
<keyword evidence="10" id="KW-0067">ATP-binding</keyword>
<dbReference type="Gene3D" id="3.30.565.10">
    <property type="entry name" value="Histidine kinase-like ATPase, C-terminal domain"/>
    <property type="match status" value="1"/>
</dbReference>
<dbReference type="InterPro" id="IPR003594">
    <property type="entry name" value="HATPase_dom"/>
</dbReference>
<evidence type="ECO:0000256" key="4">
    <source>
        <dbReference type="ARBA" id="ARBA00022475"/>
    </source>
</evidence>
<feature type="domain" description="Histidine kinase" evidence="15">
    <location>
        <begin position="145"/>
        <end position="361"/>
    </location>
</feature>
<dbReference type="SMART" id="SM00387">
    <property type="entry name" value="HATPase_c"/>
    <property type="match status" value="1"/>
</dbReference>
<evidence type="ECO:0000256" key="3">
    <source>
        <dbReference type="ARBA" id="ARBA00012438"/>
    </source>
</evidence>
<feature type="transmembrane region" description="Helical" evidence="14">
    <location>
        <begin position="59"/>
        <end position="76"/>
    </location>
</feature>
<dbReference type="Proteomes" id="UP001291930">
    <property type="component" value="Unassembled WGS sequence"/>
</dbReference>
<comment type="caution">
    <text evidence="17">The sequence shown here is derived from an EMBL/GenBank/DDBJ whole genome shotgun (WGS) entry which is preliminary data.</text>
</comment>
<evidence type="ECO:0000256" key="5">
    <source>
        <dbReference type="ARBA" id="ARBA00022553"/>
    </source>
</evidence>
<evidence type="ECO:0000313" key="17">
    <source>
        <dbReference type="EMBL" id="MDZ5608090.1"/>
    </source>
</evidence>
<dbReference type="SUPFAM" id="SSF158472">
    <property type="entry name" value="HAMP domain-like"/>
    <property type="match status" value="1"/>
</dbReference>
<dbReference type="EMBL" id="JAXOVW010000026">
    <property type="protein sequence ID" value="MDZ5608090.1"/>
    <property type="molecule type" value="Genomic_DNA"/>
</dbReference>
<keyword evidence="18" id="KW-1185">Reference proteome</keyword>
<dbReference type="InterPro" id="IPR003660">
    <property type="entry name" value="HAMP_dom"/>
</dbReference>
<evidence type="ECO:0000256" key="12">
    <source>
        <dbReference type="ARBA" id="ARBA00023012"/>
    </source>
</evidence>
<evidence type="ECO:0000259" key="16">
    <source>
        <dbReference type="PROSITE" id="PS50885"/>
    </source>
</evidence>
<dbReference type="InterPro" id="IPR036097">
    <property type="entry name" value="HisK_dim/P_sf"/>
</dbReference>
<keyword evidence="11 14" id="KW-1133">Transmembrane helix</keyword>
<gene>
    <name evidence="17" type="ORF">U2I54_13525</name>
</gene>
<evidence type="ECO:0000256" key="9">
    <source>
        <dbReference type="ARBA" id="ARBA00022777"/>
    </source>
</evidence>
<dbReference type="InterPro" id="IPR005467">
    <property type="entry name" value="His_kinase_dom"/>
</dbReference>
<evidence type="ECO:0000256" key="7">
    <source>
        <dbReference type="ARBA" id="ARBA00022692"/>
    </source>
</evidence>
<dbReference type="GO" id="GO:0016301">
    <property type="term" value="F:kinase activity"/>
    <property type="evidence" value="ECO:0007669"/>
    <property type="project" value="UniProtKB-KW"/>
</dbReference>
<keyword evidence="5" id="KW-0597">Phosphoprotein</keyword>
<accession>A0ABU5JXC8</accession>
<dbReference type="InterPro" id="IPR050398">
    <property type="entry name" value="HssS/ArlS-like"/>
</dbReference>
<organism evidence="17 18">
    <name type="scientific">Bacillus bingmayongensis</name>
    <dbReference type="NCBI Taxonomy" id="1150157"/>
    <lineage>
        <taxon>Bacteria</taxon>
        <taxon>Bacillati</taxon>
        <taxon>Bacillota</taxon>
        <taxon>Bacilli</taxon>
        <taxon>Bacillales</taxon>
        <taxon>Bacillaceae</taxon>
        <taxon>Bacillus</taxon>
    </lineage>
</organism>
<dbReference type="Pfam" id="PF00672">
    <property type="entry name" value="HAMP"/>
    <property type="match status" value="1"/>
</dbReference>
<proteinExistence type="predicted"/>
<dbReference type="Gene3D" id="1.10.287.130">
    <property type="match status" value="1"/>
</dbReference>
<feature type="transmembrane region" description="Helical" evidence="14">
    <location>
        <begin position="21"/>
        <end position="39"/>
    </location>
</feature>
<evidence type="ECO:0000256" key="2">
    <source>
        <dbReference type="ARBA" id="ARBA00004651"/>
    </source>
</evidence>
<dbReference type="InterPro" id="IPR003661">
    <property type="entry name" value="HisK_dim/P_dom"/>
</dbReference>
<evidence type="ECO:0000259" key="15">
    <source>
        <dbReference type="PROSITE" id="PS50109"/>
    </source>
</evidence>
<dbReference type="SUPFAM" id="SSF47384">
    <property type="entry name" value="Homodimeric domain of signal transducing histidine kinase"/>
    <property type="match status" value="1"/>
</dbReference>
<comment type="catalytic activity">
    <reaction evidence="1">
        <text>ATP + protein L-histidine = ADP + protein N-phospho-L-histidine.</text>
        <dbReference type="EC" id="2.7.13.3"/>
    </reaction>
</comment>
<dbReference type="EC" id="2.7.13.3" evidence="3"/>
<dbReference type="PROSITE" id="PS50885">
    <property type="entry name" value="HAMP"/>
    <property type="match status" value="1"/>
</dbReference>
<reference evidence="18" key="1">
    <citation type="submission" date="2023-11" db="EMBL/GenBank/DDBJ databases">
        <title>Genome Sequence of Bacillus pseudomycoides stain BUPM19.</title>
        <authorList>
            <person name="Farhat A."/>
        </authorList>
    </citation>
    <scope>NUCLEOTIDE SEQUENCE [LARGE SCALE GENOMIC DNA]</scope>
    <source>
        <strain evidence="18">BUPM19</strain>
    </source>
</reference>
<evidence type="ECO:0000256" key="13">
    <source>
        <dbReference type="ARBA" id="ARBA00023136"/>
    </source>
</evidence>
<sequence>MFGESVIKLKTKLLQGIRVKFFLVFISSILFSTICIIGFQSLVGSMYGDVVRFEEEYSFIYFVIFLILTSLFFLLLSKNMMKRLEQINQGVKEISKGDLEVHIPTIKKDEIGELATNINGMVESLKELIEKEKQSQEMKNEMIHNISHDLRTPVTSLIGYVDLVESKLYSNIEECDQYVAILKRKSYELKNQIDDLLEYCHISYKEIELHKTIIDVKALMEQIMIDFIPQLDEEKMSFEIECKQDLQIEVDINLIIRLIQNIISNSVLYGKSGEKITIQILQKTNNIEMKIRNYGQSISKKDIPYVFEKFYRGEKSRNTHTGGKGMGLAIAKSIAQIHEGDITVTSNKEETTFTIILPRYKRKS</sequence>
<evidence type="ECO:0000313" key="18">
    <source>
        <dbReference type="Proteomes" id="UP001291930"/>
    </source>
</evidence>
<dbReference type="SMART" id="SM00304">
    <property type="entry name" value="HAMP"/>
    <property type="match status" value="1"/>
</dbReference>
<dbReference type="Gene3D" id="6.10.340.10">
    <property type="match status" value="1"/>
</dbReference>
<keyword evidence="9 17" id="KW-0418">Kinase</keyword>
<dbReference type="RefSeq" id="WP_374218006.1">
    <property type="nucleotide sequence ID" value="NZ_JAXOVW010000026.1"/>
</dbReference>
<evidence type="ECO:0000256" key="14">
    <source>
        <dbReference type="SAM" id="Phobius"/>
    </source>
</evidence>
<dbReference type="InterPro" id="IPR004358">
    <property type="entry name" value="Sig_transdc_His_kin-like_C"/>
</dbReference>
<dbReference type="SMART" id="SM00388">
    <property type="entry name" value="HisKA"/>
    <property type="match status" value="1"/>
</dbReference>
<dbReference type="SUPFAM" id="SSF55874">
    <property type="entry name" value="ATPase domain of HSP90 chaperone/DNA topoisomerase II/histidine kinase"/>
    <property type="match status" value="1"/>
</dbReference>
<dbReference type="PRINTS" id="PR00344">
    <property type="entry name" value="BCTRLSENSOR"/>
</dbReference>
<dbReference type="PANTHER" id="PTHR45528:SF1">
    <property type="entry name" value="SENSOR HISTIDINE KINASE CPXA"/>
    <property type="match status" value="1"/>
</dbReference>
<protein>
    <recommendedName>
        <fullName evidence="3">histidine kinase</fullName>
        <ecNumber evidence="3">2.7.13.3</ecNumber>
    </recommendedName>
</protein>
<keyword evidence="7 14" id="KW-0812">Transmembrane</keyword>
<keyword evidence="4" id="KW-1003">Cell membrane</keyword>
<evidence type="ECO:0000256" key="10">
    <source>
        <dbReference type="ARBA" id="ARBA00022840"/>
    </source>
</evidence>
<evidence type="ECO:0000256" key="1">
    <source>
        <dbReference type="ARBA" id="ARBA00000085"/>
    </source>
</evidence>
<evidence type="ECO:0000256" key="6">
    <source>
        <dbReference type="ARBA" id="ARBA00022679"/>
    </source>
</evidence>
<evidence type="ECO:0000256" key="8">
    <source>
        <dbReference type="ARBA" id="ARBA00022741"/>
    </source>
</evidence>
<dbReference type="PROSITE" id="PS50109">
    <property type="entry name" value="HIS_KIN"/>
    <property type="match status" value="1"/>
</dbReference>
<feature type="domain" description="HAMP" evidence="16">
    <location>
        <begin position="78"/>
        <end position="130"/>
    </location>
</feature>
<comment type="subcellular location">
    <subcellularLocation>
        <location evidence="2">Cell membrane</location>
        <topology evidence="2">Multi-pass membrane protein</topology>
    </subcellularLocation>
</comment>
<name>A0ABU5JXC8_9BACI</name>
<dbReference type="CDD" id="cd06225">
    <property type="entry name" value="HAMP"/>
    <property type="match status" value="1"/>
</dbReference>
<dbReference type="Pfam" id="PF02518">
    <property type="entry name" value="HATPase_c"/>
    <property type="match status" value="1"/>
</dbReference>
<dbReference type="InterPro" id="IPR036890">
    <property type="entry name" value="HATPase_C_sf"/>
</dbReference>
<keyword evidence="6" id="KW-0808">Transferase</keyword>
<dbReference type="Pfam" id="PF00512">
    <property type="entry name" value="HisKA"/>
    <property type="match status" value="1"/>
</dbReference>
<evidence type="ECO:0000256" key="11">
    <source>
        <dbReference type="ARBA" id="ARBA00022989"/>
    </source>
</evidence>
<keyword evidence="12" id="KW-0902">Two-component regulatory system</keyword>